<dbReference type="SUPFAM" id="SSF53474">
    <property type="entry name" value="alpha/beta-Hydrolases"/>
    <property type="match status" value="1"/>
</dbReference>
<protein>
    <submittedName>
        <fullName evidence="3">Alpha/beta hydrolase</fullName>
    </submittedName>
</protein>
<dbReference type="Pfam" id="PF12697">
    <property type="entry name" value="Abhydrolase_6"/>
    <property type="match status" value="1"/>
</dbReference>
<dbReference type="InterPro" id="IPR000073">
    <property type="entry name" value="AB_hydrolase_1"/>
</dbReference>
<accession>A0ABS7G5Z4</accession>
<sequence>MKKQLLLLVLLLSMGQTKAQEIVYGNNQAAGKYLVHDGAKLYYETYGEGQPLLLLHGDLYGYITEFSAYIPLLSKQYKVIAVGTRGHGRSELGDRPLTYQLLAEDALAILRKETTDSAIIMGFSGGAVLSYYIAAHYPTAAKKVVALAGALNAKAYKPSSLKELREMNDKIATEQLPKVVAARKAIMPQPERYGELIEQLKKLWFQDVYVTEAQAKNIKCPVLTVGGDRDEYFTPAAFVATYNAIPGSSLAIVPGAGHVKVIRAPDYLTTVILPFMNQK</sequence>
<organism evidence="3 4">
    <name type="scientific">Chitinophaga rhizophila</name>
    <dbReference type="NCBI Taxonomy" id="2866212"/>
    <lineage>
        <taxon>Bacteria</taxon>
        <taxon>Pseudomonadati</taxon>
        <taxon>Bacteroidota</taxon>
        <taxon>Chitinophagia</taxon>
        <taxon>Chitinophagales</taxon>
        <taxon>Chitinophagaceae</taxon>
        <taxon>Chitinophaga</taxon>
    </lineage>
</organism>
<dbReference type="PANTHER" id="PTHR43433:SF5">
    <property type="entry name" value="AB HYDROLASE-1 DOMAIN-CONTAINING PROTEIN"/>
    <property type="match status" value="1"/>
</dbReference>
<dbReference type="Proteomes" id="UP000812961">
    <property type="component" value="Unassembled WGS sequence"/>
</dbReference>
<keyword evidence="4" id="KW-1185">Reference proteome</keyword>
<dbReference type="EMBL" id="JAICCF010000001">
    <property type="protein sequence ID" value="MBW8683065.1"/>
    <property type="molecule type" value="Genomic_DNA"/>
</dbReference>
<dbReference type="InterPro" id="IPR050471">
    <property type="entry name" value="AB_hydrolase"/>
</dbReference>
<feature type="chain" id="PRO_5047448917" evidence="1">
    <location>
        <begin position="20"/>
        <end position="279"/>
    </location>
</feature>
<name>A0ABS7G5Z4_9BACT</name>
<evidence type="ECO:0000256" key="1">
    <source>
        <dbReference type="SAM" id="SignalP"/>
    </source>
</evidence>
<dbReference type="GO" id="GO:0016787">
    <property type="term" value="F:hydrolase activity"/>
    <property type="evidence" value="ECO:0007669"/>
    <property type="project" value="UniProtKB-KW"/>
</dbReference>
<proteinExistence type="predicted"/>
<keyword evidence="3" id="KW-0378">Hydrolase</keyword>
<dbReference type="PANTHER" id="PTHR43433">
    <property type="entry name" value="HYDROLASE, ALPHA/BETA FOLD FAMILY PROTEIN"/>
    <property type="match status" value="1"/>
</dbReference>
<feature type="domain" description="AB hydrolase-1" evidence="2">
    <location>
        <begin position="52"/>
        <end position="259"/>
    </location>
</feature>
<evidence type="ECO:0000313" key="3">
    <source>
        <dbReference type="EMBL" id="MBW8683065.1"/>
    </source>
</evidence>
<comment type="caution">
    <text evidence="3">The sequence shown here is derived from an EMBL/GenBank/DDBJ whole genome shotgun (WGS) entry which is preliminary data.</text>
</comment>
<dbReference type="Gene3D" id="3.40.50.1820">
    <property type="entry name" value="alpha/beta hydrolase"/>
    <property type="match status" value="1"/>
</dbReference>
<evidence type="ECO:0000313" key="4">
    <source>
        <dbReference type="Proteomes" id="UP000812961"/>
    </source>
</evidence>
<evidence type="ECO:0000259" key="2">
    <source>
        <dbReference type="Pfam" id="PF12697"/>
    </source>
</evidence>
<feature type="signal peptide" evidence="1">
    <location>
        <begin position="1"/>
        <end position="19"/>
    </location>
</feature>
<reference evidence="3 4" key="1">
    <citation type="submission" date="2021-08" db="EMBL/GenBank/DDBJ databases">
        <title>The genome sequence of Chitinophaga sp. B61.</title>
        <authorList>
            <person name="Zhang X."/>
        </authorList>
    </citation>
    <scope>NUCLEOTIDE SEQUENCE [LARGE SCALE GENOMIC DNA]</scope>
    <source>
        <strain evidence="3 4">B61</strain>
    </source>
</reference>
<dbReference type="RefSeq" id="WP_220248298.1">
    <property type="nucleotide sequence ID" value="NZ_JAICCF010000001.1"/>
</dbReference>
<dbReference type="InterPro" id="IPR029058">
    <property type="entry name" value="AB_hydrolase_fold"/>
</dbReference>
<keyword evidence="1" id="KW-0732">Signal</keyword>
<gene>
    <name evidence="3" type="ORF">K1Y79_01845</name>
</gene>